<dbReference type="EMBL" id="DS547096">
    <property type="protein sequence ID" value="EDR11158.1"/>
    <property type="molecule type" value="Genomic_DNA"/>
</dbReference>
<dbReference type="InterPro" id="IPR040976">
    <property type="entry name" value="Pkinase_fungal"/>
</dbReference>
<evidence type="ECO:0000313" key="3">
    <source>
        <dbReference type="Proteomes" id="UP000001194"/>
    </source>
</evidence>
<dbReference type="AlphaFoldDB" id="B0D2V2"/>
<protein>
    <submittedName>
        <fullName evidence="2">Predicted protein</fullName>
    </submittedName>
</protein>
<dbReference type="InParanoid" id="B0D2V2"/>
<keyword evidence="3" id="KW-1185">Reference proteome</keyword>
<organism evidence="3">
    <name type="scientific">Laccaria bicolor (strain S238N-H82 / ATCC MYA-4686)</name>
    <name type="common">Bicoloured deceiver</name>
    <name type="synonym">Laccaria laccata var. bicolor</name>
    <dbReference type="NCBI Taxonomy" id="486041"/>
    <lineage>
        <taxon>Eukaryota</taxon>
        <taxon>Fungi</taxon>
        <taxon>Dikarya</taxon>
        <taxon>Basidiomycota</taxon>
        <taxon>Agaricomycotina</taxon>
        <taxon>Agaricomycetes</taxon>
        <taxon>Agaricomycetidae</taxon>
        <taxon>Agaricales</taxon>
        <taxon>Agaricineae</taxon>
        <taxon>Hydnangiaceae</taxon>
        <taxon>Laccaria</taxon>
    </lineage>
</organism>
<dbReference type="GeneID" id="6073781"/>
<dbReference type="OrthoDB" id="5569250at2759"/>
<proteinExistence type="predicted"/>
<feature type="domain" description="Fungal-type protein kinase" evidence="1">
    <location>
        <begin position="5"/>
        <end position="111"/>
    </location>
</feature>
<sequence length="124" mass="14062">MDINYHTKSIRDDLGLKLTRKQSHAKKFFTGWKECFECHYYALWKQGIETGDISLRNLMLDPVLGVGVLHVFDLVNITGSEARGGRRTGTITSMALDLLTDHRFTQLYRHDIVDLAIGLALSNP</sequence>
<gene>
    <name evidence="2" type="ORF">LACBIDRAFT_315656</name>
</gene>
<name>B0D2V2_LACBS</name>
<reference evidence="2 3" key="1">
    <citation type="journal article" date="2008" name="Nature">
        <title>The genome of Laccaria bicolor provides insights into mycorrhizal symbiosis.</title>
        <authorList>
            <person name="Martin F."/>
            <person name="Aerts A."/>
            <person name="Ahren D."/>
            <person name="Brun A."/>
            <person name="Danchin E.G.J."/>
            <person name="Duchaussoy F."/>
            <person name="Gibon J."/>
            <person name="Kohler A."/>
            <person name="Lindquist E."/>
            <person name="Pereda V."/>
            <person name="Salamov A."/>
            <person name="Shapiro H.J."/>
            <person name="Wuyts J."/>
            <person name="Blaudez D."/>
            <person name="Buee M."/>
            <person name="Brokstein P."/>
            <person name="Canbaeck B."/>
            <person name="Cohen D."/>
            <person name="Courty P.E."/>
            <person name="Coutinho P.M."/>
            <person name="Delaruelle C."/>
            <person name="Detter J.C."/>
            <person name="Deveau A."/>
            <person name="DiFazio S."/>
            <person name="Duplessis S."/>
            <person name="Fraissinet-Tachet L."/>
            <person name="Lucic E."/>
            <person name="Frey-Klett P."/>
            <person name="Fourrey C."/>
            <person name="Feussner I."/>
            <person name="Gay G."/>
            <person name="Grimwood J."/>
            <person name="Hoegger P.J."/>
            <person name="Jain P."/>
            <person name="Kilaru S."/>
            <person name="Labbe J."/>
            <person name="Lin Y.C."/>
            <person name="Legue V."/>
            <person name="Le Tacon F."/>
            <person name="Marmeisse R."/>
            <person name="Melayah D."/>
            <person name="Montanini B."/>
            <person name="Muratet M."/>
            <person name="Nehls U."/>
            <person name="Niculita-Hirzel H."/>
            <person name="Oudot-Le Secq M.P."/>
            <person name="Peter M."/>
            <person name="Quesneville H."/>
            <person name="Rajashekar B."/>
            <person name="Reich M."/>
            <person name="Rouhier N."/>
            <person name="Schmutz J."/>
            <person name="Yin T."/>
            <person name="Chalot M."/>
            <person name="Henrissat B."/>
            <person name="Kuees U."/>
            <person name="Lucas S."/>
            <person name="Van de Peer Y."/>
            <person name="Podila G.K."/>
            <person name="Polle A."/>
            <person name="Pukkila P.J."/>
            <person name="Richardson P.M."/>
            <person name="Rouze P."/>
            <person name="Sanders I.R."/>
            <person name="Stajich J.E."/>
            <person name="Tunlid A."/>
            <person name="Tuskan G."/>
            <person name="Grigoriev I.V."/>
        </authorList>
    </citation>
    <scope>NUCLEOTIDE SEQUENCE [LARGE SCALE GENOMIC DNA]</scope>
    <source>
        <strain evidence="3">S238N-H82 / ATCC MYA-4686</strain>
    </source>
</reference>
<accession>B0D2V2</accession>
<evidence type="ECO:0000313" key="2">
    <source>
        <dbReference type="EMBL" id="EDR11158.1"/>
    </source>
</evidence>
<evidence type="ECO:0000259" key="1">
    <source>
        <dbReference type="Pfam" id="PF17667"/>
    </source>
</evidence>
<dbReference type="KEGG" id="lbc:LACBIDRAFT_315656"/>
<dbReference type="Proteomes" id="UP000001194">
    <property type="component" value="Unassembled WGS sequence"/>
</dbReference>
<dbReference type="Pfam" id="PF17667">
    <property type="entry name" value="Pkinase_fungal"/>
    <property type="match status" value="1"/>
</dbReference>
<dbReference type="HOGENOM" id="CLU_2004314_0_0_1"/>
<dbReference type="RefSeq" id="XP_001878459.1">
    <property type="nucleotide sequence ID" value="XM_001878424.1"/>
</dbReference>